<dbReference type="PANTHER" id="PTHR43540:SF7">
    <property type="entry name" value="ISOCHORISMATASE FAMILY PROTEIN YECD"/>
    <property type="match status" value="1"/>
</dbReference>
<evidence type="ECO:0000313" key="5">
    <source>
        <dbReference type="Proteomes" id="UP000051733"/>
    </source>
</evidence>
<dbReference type="Gene3D" id="3.40.50.850">
    <property type="entry name" value="Isochorismatase-like"/>
    <property type="match status" value="1"/>
</dbReference>
<dbReference type="CDD" id="cd00431">
    <property type="entry name" value="cysteine_hydrolases"/>
    <property type="match status" value="1"/>
</dbReference>
<dbReference type="GO" id="GO:0016787">
    <property type="term" value="F:hydrolase activity"/>
    <property type="evidence" value="ECO:0007669"/>
    <property type="project" value="UniProtKB-KW"/>
</dbReference>
<dbReference type="OrthoDB" id="9796485at2"/>
<protein>
    <recommendedName>
        <fullName evidence="3">Isochorismatase-like domain-containing protein</fullName>
    </recommendedName>
</protein>
<proteinExistence type="inferred from homology"/>
<name>A0A0R2A1Q7_9LACO</name>
<feature type="domain" description="Isochorismatase-like" evidence="3">
    <location>
        <begin position="12"/>
        <end position="183"/>
    </location>
</feature>
<organism evidence="4 5">
    <name type="scientific">Paucilactobacillus vaccinostercus DSM 20634</name>
    <dbReference type="NCBI Taxonomy" id="1423813"/>
    <lineage>
        <taxon>Bacteria</taxon>
        <taxon>Bacillati</taxon>
        <taxon>Bacillota</taxon>
        <taxon>Bacilli</taxon>
        <taxon>Lactobacillales</taxon>
        <taxon>Lactobacillaceae</taxon>
        <taxon>Paucilactobacillus</taxon>
    </lineage>
</organism>
<keyword evidence="5" id="KW-1185">Reference proteome</keyword>
<gene>
    <name evidence="4" type="ORF">FC26_GL002307</name>
</gene>
<dbReference type="InterPro" id="IPR050272">
    <property type="entry name" value="Isochorismatase-like_hydrls"/>
</dbReference>
<sequence>MIPTTKLELSKTAIVVIDLQEDILAAKPLFPISAQEVVTRNTALIHTFKDTDVLTVLVTVDRTTFQGLFPFPDGTMHPGESPRSVLTIPTLGGQANVIQITKHNPGAFFGTDLDLQLRRRGIQTIILTGVSTSNGVYATALDAYQSTYHVLIVEDACADRDLENHQFFFRKLFPRIGQVTTQKELAEMLTK</sequence>
<dbReference type="SUPFAM" id="SSF52499">
    <property type="entry name" value="Isochorismatase-like hydrolases"/>
    <property type="match status" value="1"/>
</dbReference>
<dbReference type="AlphaFoldDB" id="A0A0R2A1Q7"/>
<reference evidence="4 5" key="1">
    <citation type="journal article" date="2015" name="Genome Announc.">
        <title>Expanding the biotechnology potential of lactobacilli through comparative genomics of 213 strains and associated genera.</title>
        <authorList>
            <person name="Sun Z."/>
            <person name="Harris H.M."/>
            <person name="McCann A."/>
            <person name="Guo C."/>
            <person name="Argimon S."/>
            <person name="Zhang W."/>
            <person name="Yang X."/>
            <person name="Jeffery I.B."/>
            <person name="Cooney J.C."/>
            <person name="Kagawa T.F."/>
            <person name="Liu W."/>
            <person name="Song Y."/>
            <person name="Salvetti E."/>
            <person name="Wrobel A."/>
            <person name="Rasinkangas P."/>
            <person name="Parkhill J."/>
            <person name="Rea M.C."/>
            <person name="O'Sullivan O."/>
            <person name="Ritari J."/>
            <person name="Douillard F.P."/>
            <person name="Paul Ross R."/>
            <person name="Yang R."/>
            <person name="Briner A.E."/>
            <person name="Felis G.E."/>
            <person name="de Vos W.M."/>
            <person name="Barrangou R."/>
            <person name="Klaenhammer T.R."/>
            <person name="Caufield P.W."/>
            <person name="Cui Y."/>
            <person name="Zhang H."/>
            <person name="O'Toole P.W."/>
        </authorList>
    </citation>
    <scope>NUCLEOTIDE SEQUENCE [LARGE SCALE GENOMIC DNA]</scope>
    <source>
        <strain evidence="4 5">DSM 20634</strain>
    </source>
</reference>
<evidence type="ECO:0000259" key="3">
    <source>
        <dbReference type="Pfam" id="PF00857"/>
    </source>
</evidence>
<comment type="similarity">
    <text evidence="1">Belongs to the isochorismatase family.</text>
</comment>
<dbReference type="PATRIC" id="fig|1423813.3.peg.2351"/>
<keyword evidence="2" id="KW-0378">Hydrolase</keyword>
<dbReference type="InterPro" id="IPR036380">
    <property type="entry name" value="Isochorismatase-like_sf"/>
</dbReference>
<dbReference type="Pfam" id="PF00857">
    <property type="entry name" value="Isochorismatase"/>
    <property type="match status" value="1"/>
</dbReference>
<evidence type="ECO:0000256" key="2">
    <source>
        <dbReference type="ARBA" id="ARBA00022801"/>
    </source>
</evidence>
<comment type="caution">
    <text evidence="4">The sequence shown here is derived from an EMBL/GenBank/DDBJ whole genome shotgun (WGS) entry which is preliminary data.</text>
</comment>
<evidence type="ECO:0000313" key="4">
    <source>
        <dbReference type="EMBL" id="KRM61089.1"/>
    </source>
</evidence>
<dbReference type="RefSeq" id="WP_057779554.1">
    <property type="nucleotide sequence ID" value="NZ_AYYY01000043.1"/>
</dbReference>
<evidence type="ECO:0000256" key="1">
    <source>
        <dbReference type="ARBA" id="ARBA00006336"/>
    </source>
</evidence>
<dbReference type="EMBL" id="AYYY01000043">
    <property type="protein sequence ID" value="KRM61089.1"/>
    <property type="molecule type" value="Genomic_DNA"/>
</dbReference>
<dbReference type="PANTHER" id="PTHR43540">
    <property type="entry name" value="PEROXYUREIDOACRYLATE/UREIDOACRYLATE AMIDOHYDROLASE-RELATED"/>
    <property type="match status" value="1"/>
</dbReference>
<accession>A0A0R2A1Q7</accession>
<dbReference type="STRING" id="1423813.FC26_GL002307"/>
<dbReference type="InterPro" id="IPR000868">
    <property type="entry name" value="Isochorismatase-like_dom"/>
</dbReference>
<dbReference type="Proteomes" id="UP000051733">
    <property type="component" value="Unassembled WGS sequence"/>
</dbReference>